<evidence type="ECO:0000313" key="3">
    <source>
        <dbReference type="Proteomes" id="UP000608522"/>
    </source>
</evidence>
<evidence type="ECO:0000256" key="1">
    <source>
        <dbReference type="SAM" id="MobiDB-lite"/>
    </source>
</evidence>
<evidence type="ECO:0000313" key="2">
    <source>
        <dbReference type="EMBL" id="GHI74588.1"/>
    </source>
</evidence>
<feature type="region of interest" description="Disordered" evidence="1">
    <location>
        <begin position="1"/>
        <end position="38"/>
    </location>
</feature>
<dbReference type="Proteomes" id="UP000608522">
    <property type="component" value="Unassembled WGS sequence"/>
</dbReference>
<gene>
    <name evidence="2" type="ORF">Sspor_01490</name>
</gene>
<dbReference type="EMBL" id="BNED01000002">
    <property type="protein sequence ID" value="GHI74588.1"/>
    <property type="molecule type" value="Genomic_DNA"/>
</dbReference>
<name>A0ABQ3T2H1_9ACTN</name>
<organism evidence="2 3">
    <name type="scientific">Streptomyces spororaveus</name>
    <dbReference type="NCBI Taxonomy" id="284039"/>
    <lineage>
        <taxon>Bacteria</taxon>
        <taxon>Bacillati</taxon>
        <taxon>Actinomycetota</taxon>
        <taxon>Actinomycetes</taxon>
        <taxon>Kitasatosporales</taxon>
        <taxon>Streptomycetaceae</taxon>
        <taxon>Streptomyces</taxon>
    </lineage>
</organism>
<comment type="caution">
    <text evidence="2">The sequence shown here is derived from an EMBL/GenBank/DDBJ whole genome shotgun (WGS) entry which is preliminary data.</text>
</comment>
<keyword evidence="3" id="KW-1185">Reference proteome</keyword>
<accession>A0ABQ3T2H1</accession>
<sequence length="61" mass="6914">MPENLPRRPLARQIEDQPEYAPWDDPFGSPDPSPALRARAERGWEKFLRLAGRALAEDGKA</sequence>
<reference evidence="3" key="1">
    <citation type="submission" date="2023-07" db="EMBL/GenBank/DDBJ databases">
        <title>Whole genome shotgun sequence of Streptomyces spororaveus NBRC 15456.</title>
        <authorList>
            <person name="Komaki H."/>
            <person name="Tamura T."/>
        </authorList>
    </citation>
    <scope>NUCLEOTIDE SEQUENCE [LARGE SCALE GENOMIC DNA]</scope>
    <source>
        <strain evidence="3">NBRC 15456</strain>
    </source>
</reference>
<protein>
    <submittedName>
        <fullName evidence="2">Uncharacterized protein</fullName>
    </submittedName>
</protein>
<dbReference type="RefSeq" id="WP_202197201.1">
    <property type="nucleotide sequence ID" value="NZ_BAAATO010000022.1"/>
</dbReference>
<proteinExistence type="predicted"/>